<comment type="subcellular location">
    <subcellularLocation>
        <location evidence="1">Cell inner membrane</location>
        <topology evidence="1">Multi-pass membrane protein</topology>
    </subcellularLocation>
</comment>
<keyword evidence="9" id="KW-1185">Reference proteome</keyword>
<feature type="transmembrane region" description="Helical" evidence="7">
    <location>
        <begin position="172"/>
        <end position="195"/>
    </location>
</feature>
<dbReference type="NCBIfam" id="TIGR00797">
    <property type="entry name" value="matE"/>
    <property type="match status" value="1"/>
</dbReference>
<dbReference type="InterPro" id="IPR002528">
    <property type="entry name" value="MATE_fam"/>
</dbReference>
<dbReference type="PIRSF" id="PIRSF006603">
    <property type="entry name" value="DinF"/>
    <property type="match status" value="1"/>
</dbReference>
<dbReference type="PANTHER" id="PTHR43549:SF2">
    <property type="entry name" value="MULTIDRUG RESISTANCE PROTEIN NORM-RELATED"/>
    <property type="match status" value="1"/>
</dbReference>
<protein>
    <submittedName>
        <fullName evidence="8">MATE efflux family protein</fullName>
    </submittedName>
</protein>
<dbReference type="EMBL" id="AAVT01000004">
    <property type="protein sequence ID" value="EAW31183.1"/>
    <property type="molecule type" value="Genomic_DNA"/>
</dbReference>
<dbReference type="GO" id="GO:0042910">
    <property type="term" value="F:xenobiotic transmembrane transporter activity"/>
    <property type="evidence" value="ECO:0007669"/>
    <property type="project" value="InterPro"/>
</dbReference>
<evidence type="ECO:0000256" key="2">
    <source>
        <dbReference type="ARBA" id="ARBA00022448"/>
    </source>
</evidence>
<name>A0YD80_9GAMM</name>
<feature type="transmembrane region" description="Helical" evidence="7">
    <location>
        <begin position="100"/>
        <end position="121"/>
    </location>
</feature>
<keyword evidence="4 7" id="KW-0812">Transmembrane</keyword>
<dbReference type="GO" id="GO:0015297">
    <property type="term" value="F:antiporter activity"/>
    <property type="evidence" value="ECO:0007669"/>
    <property type="project" value="InterPro"/>
</dbReference>
<feature type="transmembrane region" description="Helical" evidence="7">
    <location>
        <begin position="358"/>
        <end position="379"/>
    </location>
</feature>
<evidence type="ECO:0000313" key="9">
    <source>
        <dbReference type="Proteomes" id="UP000004931"/>
    </source>
</evidence>
<keyword evidence="2" id="KW-0813">Transport</keyword>
<keyword evidence="5 7" id="KW-1133">Transmembrane helix</keyword>
<evidence type="ECO:0000256" key="4">
    <source>
        <dbReference type="ARBA" id="ARBA00022692"/>
    </source>
</evidence>
<feature type="transmembrane region" description="Helical" evidence="7">
    <location>
        <begin position="323"/>
        <end position="346"/>
    </location>
</feature>
<feature type="transmembrane region" description="Helical" evidence="7">
    <location>
        <begin position="23"/>
        <end position="49"/>
    </location>
</feature>
<organism evidence="8 9">
    <name type="scientific">marine gamma proteobacterium HTCC2143</name>
    <dbReference type="NCBI Taxonomy" id="247633"/>
    <lineage>
        <taxon>Bacteria</taxon>
        <taxon>Pseudomonadati</taxon>
        <taxon>Pseudomonadota</taxon>
        <taxon>Gammaproteobacteria</taxon>
        <taxon>Cellvibrionales</taxon>
        <taxon>Spongiibacteraceae</taxon>
        <taxon>BD1-7 clade</taxon>
    </lineage>
</organism>
<feature type="transmembrane region" description="Helical" evidence="7">
    <location>
        <begin position="416"/>
        <end position="440"/>
    </location>
</feature>
<evidence type="ECO:0000256" key="1">
    <source>
        <dbReference type="ARBA" id="ARBA00004429"/>
    </source>
</evidence>
<dbReference type="eggNOG" id="COG0534">
    <property type="taxonomic scope" value="Bacteria"/>
</dbReference>
<feature type="transmembrane region" description="Helical" evidence="7">
    <location>
        <begin position="288"/>
        <end position="311"/>
    </location>
</feature>
<feature type="transmembrane region" description="Helical" evidence="7">
    <location>
        <begin position="391"/>
        <end position="410"/>
    </location>
</feature>
<dbReference type="Proteomes" id="UP000004931">
    <property type="component" value="Unassembled WGS sequence"/>
</dbReference>
<evidence type="ECO:0000256" key="7">
    <source>
        <dbReference type="SAM" id="Phobius"/>
    </source>
</evidence>
<evidence type="ECO:0000256" key="6">
    <source>
        <dbReference type="ARBA" id="ARBA00023136"/>
    </source>
</evidence>
<dbReference type="InterPro" id="IPR052031">
    <property type="entry name" value="Membrane_Transporter-Flippase"/>
</dbReference>
<dbReference type="OrthoDB" id="9806302at2"/>
<evidence type="ECO:0000256" key="5">
    <source>
        <dbReference type="ARBA" id="ARBA00022989"/>
    </source>
</evidence>
<feature type="transmembrane region" description="Helical" evidence="7">
    <location>
        <begin position="201"/>
        <end position="221"/>
    </location>
</feature>
<accession>A0YD80</accession>
<gene>
    <name evidence="8" type="ORF">GP2143_03643</name>
</gene>
<feature type="transmembrane region" description="Helical" evidence="7">
    <location>
        <begin position="55"/>
        <end position="79"/>
    </location>
</feature>
<dbReference type="PANTHER" id="PTHR43549">
    <property type="entry name" value="MULTIDRUG RESISTANCE PROTEIN YPNP-RELATED"/>
    <property type="match status" value="1"/>
</dbReference>
<evidence type="ECO:0000313" key="8">
    <source>
        <dbReference type="EMBL" id="EAW31183.1"/>
    </source>
</evidence>
<dbReference type="InterPro" id="IPR048279">
    <property type="entry name" value="MdtK-like"/>
</dbReference>
<dbReference type="Pfam" id="PF01554">
    <property type="entry name" value="MatE"/>
    <property type="match status" value="2"/>
</dbReference>
<feature type="transmembrane region" description="Helical" evidence="7">
    <location>
        <begin position="259"/>
        <end position="282"/>
    </location>
</feature>
<evidence type="ECO:0000256" key="3">
    <source>
        <dbReference type="ARBA" id="ARBA00022475"/>
    </source>
</evidence>
<reference evidence="8 9" key="1">
    <citation type="journal article" date="2010" name="J. Bacteriol.">
        <title>Genome sequence of the oligotrophic marine Gammaproteobacterium HTCC2143, isolated from the Oregon Coast.</title>
        <authorList>
            <person name="Oh H.M."/>
            <person name="Kang I."/>
            <person name="Ferriera S."/>
            <person name="Giovannoni S.J."/>
            <person name="Cho J.C."/>
        </authorList>
    </citation>
    <scope>NUCLEOTIDE SEQUENCE [LARGE SCALE GENOMIC DNA]</scope>
    <source>
        <strain evidence="8 9">HTCC2143</strain>
    </source>
</reference>
<keyword evidence="6 7" id="KW-0472">Membrane</keyword>
<dbReference type="GO" id="GO:0005886">
    <property type="term" value="C:plasma membrane"/>
    <property type="evidence" value="ECO:0007669"/>
    <property type="project" value="UniProtKB-SubCell"/>
</dbReference>
<comment type="caution">
    <text evidence="8">The sequence shown here is derived from an EMBL/GenBank/DDBJ whole genome shotgun (WGS) entry which is preliminary data.</text>
</comment>
<proteinExistence type="predicted"/>
<dbReference type="STRING" id="247633.GP2143_03643"/>
<feature type="transmembrane region" description="Helical" evidence="7">
    <location>
        <begin position="141"/>
        <end position="160"/>
    </location>
</feature>
<dbReference type="AlphaFoldDB" id="A0YD80"/>
<keyword evidence="3" id="KW-1003">Cell membrane</keyword>
<sequence length="452" mass="47919">MSDKPGTAHLPATFISGSIMRHIWIMTTTGAIGLIGIFVVDLIDILFLSMLDNDAIIAGVGFAASISFFTVSMSIGISISMAALVSRMIGQRNTDQARRFVVNIVALALVVTSLTSALIWFNLPFLFRLLGAEGDALNEGVSYLQILIPSLPLFSAGMVMSAAIRAVGDARLAMLVTLLGGAVNAILDPIFIFVLDLGIEGAAIASVLARCFLLSLAIYGVSKKHKLLKQFVFKEFLEDFTIIFKIAGPAMLTNIATPVGNAIVISSIAVFGGSYVAGFAIIGRISPVAFALIFALSGAIAPIIGQNYGALKFDRIRQTLKNSLVFSALYVSLVSMLLWLLQNPIIRLFKLEGEAAELMSIFCTWVAITFIFNGAQFIANTTFNNLGKPMYATGFNVAKSTLGTLPFVAIGGQLGGAAGVLIGVAVGGMIFAVAAVVIAFRHIETLAHQTDH</sequence>